<gene>
    <name evidence="1" type="ORF">HMPREF3226_01196</name>
</gene>
<organism evidence="1 2">
    <name type="scientific">Prevotella corporis</name>
    <dbReference type="NCBI Taxonomy" id="28128"/>
    <lineage>
        <taxon>Bacteria</taxon>
        <taxon>Pseudomonadati</taxon>
        <taxon>Bacteroidota</taxon>
        <taxon>Bacteroidia</taxon>
        <taxon>Bacteroidales</taxon>
        <taxon>Prevotellaceae</taxon>
        <taxon>Prevotella</taxon>
    </lineage>
</organism>
<evidence type="ECO:0000313" key="1">
    <source>
        <dbReference type="EMBL" id="KXA39361.1"/>
    </source>
</evidence>
<dbReference type="Proteomes" id="UP000070533">
    <property type="component" value="Unassembled WGS sequence"/>
</dbReference>
<protein>
    <submittedName>
        <fullName evidence="1">Uncharacterized protein</fullName>
    </submittedName>
</protein>
<dbReference type="EMBL" id="LRQG01000092">
    <property type="protein sequence ID" value="KXA39361.1"/>
    <property type="molecule type" value="Genomic_DNA"/>
</dbReference>
<dbReference type="STRING" id="28128.HMPREF3226_01196"/>
<comment type="caution">
    <text evidence="1">The sequence shown here is derived from an EMBL/GenBank/DDBJ whole genome shotgun (WGS) entry which is preliminary data.</text>
</comment>
<proteinExistence type="predicted"/>
<accession>A0A133Q902</accession>
<keyword evidence="2" id="KW-1185">Reference proteome</keyword>
<dbReference type="AlphaFoldDB" id="A0A133Q902"/>
<sequence length="41" mass="4734">MEEESLVQPCMGLPQIHSKDTIIFFLKKLVVLNLFNIFTVP</sequence>
<evidence type="ECO:0000313" key="2">
    <source>
        <dbReference type="Proteomes" id="UP000070533"/>
    </source>
</evidence>
<reference evidence="2" key="1">
    <citation type="submission" date="2016-01" db="EMBL/GenBank/DDBJ databases">
        <authorList>
            <person name="Mitreva M."/>
            <person name="Pepin K.H."/>
            <person name="Mihindukulasuriya K.A."/>
            <person name="Fulton R."/>
            <person name="Fronick C."/>
            <person name="O'Laughlin M."/>
            <person name="Miner T."/>
            <person name="Herter B."/>
            <person name="Rosa B.A."/>
            <person name="Cordes M."/>
            <person name="Tomlinson C."/>
            <person name="Wollam A."/>
            <person name="Palsikar V.B."/>
            <person name="Mardis E.R."/>
            <person name="Wilson R.K."/>
        </authorList>
    </citation>
    <scope>NUCLEOTIDE SEQUENCE [LARGE SCALE GENOMIC DNA]</scope>
    <source>
        <strain evidence="2">MJR7716</strain>
    </source>
</reference>
<name>A0A133Q902_9BACT</name>